<name>A0AA88WWJ5_9ASTE</name>
<keyword evidence="2" id="KW-1185">Reference proteome</keyword>
<accession>A0AA88WWJ5</accession>
<dbReference type="EMBL" id="JAVXUP010000172">
    <property type="protein sequence ID" value="KAK3035508.1"/>
    <property type="molecule type" value="Genomic_DNA"/>
</dbReference>
<evidence type="ECO:0000313" key="1">
    <source>
        <dbReference type="EMBL" id="KAK3035508.1"/>
    </source>
</evidence>
<proteinExistence type="predicted"/>
<comment type="caution">
    <text evidence="1">The sequence shown here is derived from an EMBL/GenBank/DDBJ whole genome shotgun (WGS) entry which is preliminary data.</text>
</comment>
<organism evidence="1 2">
    <name type="scientific">Escallonia herrerae</name>
    <dbReference type="NCBI Taxonomy" id="1293975"/>
    <lineage>
        <taxon>Eukaryota</taxon>
        <taxon>Viridiplantae</taxon>
        <taxon>Streptophyta</taxon>
        <taxon>Embryophyta</taxon>
        <taxon>Tracheophyta</taxon>
        <taxon>Spermatophyta</taxon>
        <taxon>Magnoliopsida</taxon>
        <taxon>eudicotyledons</taxon>
        <taxon>Gunneridae</taxon>
        <taxon>Pentapetalae</taxon>
        <taxon>asterids</taxon>
        <taxon>campanulids</taxon>
        <taxon>Escalloniales</taxon>
        <taxon>Escalloniaceae</taxon>
        <taxon>Escallonia</taxon>
    </lineage>
</organism>
<evidence type="ECO:0000313" key="2">
    <source>
        <dbReference type="Proteomes" id="UP001188597"/>
    </source>
</evidence>
<sequence>MNIFCMLKSSPKFGVACSNFYTRTDVAPTNASGVEKRTSRRHLQVYRRKIQNELKDTTSEMGTSDKTINLTVFFLLVKNIVVSNVDSALTATMKRRSKVKRDIMSPDIGLFDKEARATLLQPQTNNPHRVKTRFTELPNKTISPSRRLGFDPALKKNHGGDYRWSTKGDVAAQKNILTWTGSMGDQEGPWPRLVTSIALWRGARLRSTQVVEPTS</sequence>
<dbReference type="Proteomes" id="UP001188597">
    <property type="component" value="Unassembled WGS sequence"/>
</dbReference>
<gene>
    <name evidence="1" type="ORF">RJ639_033967</name>
</gene>
<dbReference type="AlphaFoldDB" id="A0AA88WWJ5"/>
<reference evidence="1" key="1">
    <citation type="submission" date="2022-12" db="EMBL/GenBank/DDBJ databases">
        <title>Draft genome assemblies for two species of Escallonia (Escalloniales).</title>
        <authorList>
            <person name="Chanderbali A."/>
            <person name="Dervinis C."/>
            <person name="Anghel I."/>
            <person name="Soltis D."/>
            <person name="Soltis P."/>
            <person name="Zapata F."/>
        </authorList>
    </citation>
    <scope>NUCLEOTIDE SEQUENCE</scope>
    <source>
        <strain evidence="1">UCBG64.0493</strain>
        <tissue evidence="1">Leaf</tissue>
    </source>
</reference>
<protein>
    <submittedName>
        <fullName evidence="1">Uncharacterized protein</fullName>
    </submittedName>
</protein>